<keyword evidence="3 5" id="KW-0687">Ribonucleoprotein</keyword>
<dbReference type="HAMAP" id="MF_01328_B">
    <property type="entry name" value="Ribosomal_uL4_B"/>
    <property type="match status" value="1"/>
</dbReference>
<comment type="subunit">
    <text evidence="5">Part of the 50S ribosomal subunit.</text>
</comment>
<dbReference type="GO" id="GO:1990904">
    <property type="term" value="C:ribonucleoprotein complex"/>
    <property type="evidence" value="ECO:0007669"/>
    <property type="project" value="UniProtKB-KW"/>
</dbReference>
<keyword evidence="5" id="KW-0699">rRNA-binding</keyword>
<organism evidence="7 8">
    <name type="scientific">Candidatus Ozemobacter sibiricus</name>
    <dbReference type="NCBI Taxonomy" id="2268124"/>
    <lineage>
        <taxon>Bacteria</taxon>
        <taxon>Candidatus Ozemobacteria</taxon>
        <taxon>Candidatus Ozemobacterales</taxon>
        <taxon>Candidatus Ozemobacteraceae</taxon>
        <taxon>Candidatus Ozemobacter</taxon>
    </lineage>
</organism>
<dbReference type="PANTHER" id="PTHR10746:SF6">
    <property type="entry name" value="LARGE RIBOSOMAL SUBUNIT PROTEIN UL4M"/>
    <property type="match status" value="1"/>
</dbReference>
<keyword evidence="2 5" id="KW-0689">Ribosomal protein</keyword>
<dbReference type="SUPFAM" id="SSF52166">
    <property type="entry name" value="Ribosomal protein L4"/>
    <property type="match status" value="1"/>
</dbReference>
<evidence type="ECO:0000256" key="6">
    <source>
        <dbReference type="SAM" id="MobiDB-lite"/>
    </source>
</evidence>
<evidence type="ECO:0000313" key="8">
    <source>
        <dbReference type="Proteomes" id="UP000252355"/>
    </source>
</evidence>
<comment type="similarity">
    <text evidence="1 5">Belongs to the universal ribosomal protein uL4 family.</text>
</comment>
<dbReference type="InterPro" id="IPR013005">
    <property type="entry name" value="Ribosomal_uL4-like"/>
</dbReference>
<feature type="region of interest" description="Disordered" evidence="6">
    <location>
        <begin position="50"/>
        <end position="77"/>
    </location>
</feature>
<gene>
    <name evidence="5" type="primary">rplD</name>
    <name evidence="7" type="ORF">OZSIB_1399</name>
</gene>
<dbReference type="GO" id="GO:0019843">
    <property type="term" value="F:rRNA binding"/>
    <property type="evidence" value="ECO:0007669"/>
    <property type="project" value="UniProtKB-UniRule"/>
</dbReference>
<dbReference type="GO" id="GO:0006412">
    <property type="term" value="P:translation"/>
    <property type="evidence" value="ECO:0007669"/>
    <property type="project" value="UniProtKB-UniRule"/>
</dbReference>
<dbReference type="InterPro" id="IPR023574">
    <property type="entry name" value="Ribosomal_uL4_dom_sf"/>
</dbReference>
<dbReference type="GO" id="GO:0005840">
    <property type="term" value="C:ribosome"/>
    <property type="evidence" value="ECO:0007669"/>
    <property type="project" value="UniProtKB-KW"/>
</dbReference>
<name>A0A367ZL33_9BACT</name>
<dbReference type="NCBIfam" id="TIGR03953">
    <property type="entry name" value="rplD_bact"/>
    <property type="match status" value="1"/>
</dbReference>
<dbReference type="Pfam" id="PF00573">
    <property type="entry name" value="Ribosomal_L4"/>
    <property type="match status" value="1"/>
</dbReference>
<dbReference type="AlphaFoldDB" id="A0A367ZL33"/>
<comment type="function">
    <text evidence="5">Forms part of the polypeptide exit tunnel.</text>
</comment>
<evidence type="ECO:0000256" key="4">
    <source>
        <dbReference type="ARBA" id="ARBA00035244"/>
    </source>
</evidence>
<comment type="caution">
    <text evidence="7">The sequence shown here is derived from an EMBL/GenBank/DDBJ whole genome shotgun (WGS) entry which is preliminary data.</text>
</comment>
<dbReference type="GO" id="GO:0003735">
    <property type="term" value="F:structural constituent of ribosome"/>
    <property type="evidence" value="ECO:0007669"/>
    <property type="project" value="InterPro"/>
</dbReference>
<keyword evidence="5" id="KW-0694">RNA-binding</keyword>
<evidence type="ECO:0000256" key="1">
    <source>
        <dbReference type="ARBA" id="ARBA00010528"/>
    </source>
</evidence>
<evidence type="ECO:0000256" key="3">
    <source>
        <dbReference type="ARBA" id="ARBA00023274"/>
    </source>
</evidence>
<evidence type="ECO:0000256" key="2">
    <source>
        <dbReference type="ARBA" id="ARBA00022980"/>
    </source>
</evidence>
<sequence>MEAKKFQMNGQEAGSITLKDEVFAVRSHPQTITDVVKAQLNNERQGTVNTKTRGEVRGGGRKPWRQKGTGRARQGSIVSPLWPGGGCTFGPRPRTYDHRPPRRMVDVALRGVLSELAANQRVRVIENLTFDSGKTADVVKFLAEHKLDKALLVMPEVTAKSRLATRNLKCVKVVTPHQVNVVDLLKYGHLAISDKAVRTLEEVLVK</sequence>
<feature type="compositionally biased region" description="Basic residues" evidence="6">
    <location>
        <begin position="59"/>
        <end position="70"/>
    </location>
</feature>
<dbReference type="Proteomes" id="UP000252355">
    <property type="component" value="Unassembled WGS sequence"/>
</dbReference>
<accession>A0A367ZL33</accession>
<reference evidence="7 8" key="1">
    <citation type="submission" date="2018-05" db="EMBL/GenBank/DDBJ databases">
        <title>A metagenomic window into the 2 km-deep terrestrial subsurface aquifer revealed taxonomically and functionally diverse microbial community comprising novel uncultured bacterial lineages.</title>
        <authorList>
            <person name="Kadnikov V.V."/>
            <person name="Mardanov A.V."/>
            <person name="Beletsky A.V."/>
            <person name="Banks D."/>
            <person name="Pimenov N.V."/>
            <person name="Frank Y.A."/>
            <person name="Karnachuk O.V."/>
            <person name="Ravin N.V."/>
        </authorList>
    </citation>
    <scope>NUCLEOTIDE SEQUENCE [LARGE SCALE GENOMIC DNA]</scope>
    <source>
        <strain evidence="7">BY5</strain>
    </source>
</reference>
<comment type="function">
    <text evidence="5">One of the primary rRNA binding proteins, this protein initially binds near the 5'-end of the 23S rRNA. It is important during the early stages of 50S assembly. It makes multiple contacts with different domains of the 23S rRNA in the assembled 50S subunit and ribosome.</text>
</comment>
<dbReference type="InterPro" id="IPR002136">
    <property type="entry name" value="Ribosomal_uL4"/>
</dbReference>
<protein>
    <recommendedName>
        <fullName evidence="4 5">Large ribosomal subunit protein uL4</fullName>
    </recommendedName>
</protein>
<proteinExistence type="inferred from homology"/>
<dbReference type="PANTHER" id="PTHR10746">
    <property type="entry name" value="50S RIBOSOMAL PROTEIN L4"/>
    <property type="match status" value="1"/>
</dbReference>
<dbReference type="Gene3D" id="3.40.1370.10">
    <property type="match status" value="1"/>
</dbReference>
<dbReference type="EMBL" id="QOQW01000022">
    <property type="protein sequence ID" value="RCK78479.1"/>
    <property type="molecule type" value="Genomic_DNA"/>
</dbReference>
<evidence type="ECO:0000256" key="5">
    <source>
        <dbReference type="HAMAP-Rule" id="MF_01328"/>
    </source>
</evidence>
<evidence type="ECO:0000313" key="7">
    <source>
        <dbReference type="EMBL" id="RCK78479.1"/>
    </source>
</evidence>